<dbReference type="PROSITE" id="PS50158">
    <property type="entry name" value="ZF_CCHC"/>
    <property type="match status" value="1"/>
</dbReference>
<feature type="region of interest" description="Disordered" evidence="2">
    <location>
        <begin position="21"/>
        <end position="55"/>
    </location>
</feature>
<dbReference type="InterPro" id="IPR001878">
    <property type="entry name" value="Znf_CCHC"/>
</dbReference>
<keyword evidence="1" id="KW-0862">Zinc</keyword>
<evidence type="ECO:0000256" key="2">
    <source>
        <dbReference type="SAM" id="MobiDB-lite"/>
    </source>
</evidence>
<evidence type="ECO:0000313" key="4">
    <source>
        <dbReference type="EMBL" id="JAH93846.1"/>
    </source>
</evidence>
<dbReference type="Pfam" id="PF00098">
    <property type="entry name" value="zf-CCHC"/>
    <property type="match status" value="1"/>
</dbReference>
<evidence type="ECO:0000259" key="3">
    <source>
        <dbReference type="PROSITE" id="PS50158"/>
    </source>
</evidence>
<feature type="compositionally biased region" description="Polar residues" evidence="2">
    <location>
        <begin position="29"/>
        <end position="38"/>
    </location>
</feature>
<feature type="compositionally biased region" description="Basic and acidic residues" evidence="2">
    <location>
        <begin position="46"/>
        <end position="55"/>
    </location>
</feature>
<name>A0A0E9WUD2_ANGAN</name>
<keyword evidence="1" id="KW-0479">Metal-binding</keyword>
<dbReference type="GO" id="GO:0008270">
    <property type="term" value="F:zinc ion binding"/>
    <property type="evidence" value="ECO:0007669"/>
    <property type="project" value="UniProtKB-KW"/>
</dbReference>
<dbReference type="AlphaFoldDB" id="A0A0E9WUD2"/>
<feature type="domain" description="CCHC-type" evidence="3">
    <location>
        <begin position="67"/>
        <end position="82"/>
    </location>
</feature>
<dbReference type="SMART" id="SM00343">
    <property type="entry name" value="ZnF_C2HC"/>
    <property type="match status" value="1"/>
</dbReference>
<proteinExistence type="predicted"/>
<protein>
    <recommendedName>
        <fullName evidence="3">CCHC-type domain-containing protein</fullName>
    </recommendedName>
</protein>
<reference evidence="4" key="2">
    <citation type="journal article" date="2015" name="Fish Shellfish Immunol.">
        <title>Early steps in the European eel (Anguilla anguilla)-Vibrio vulnificus interaction in the gills: Role of the RtxA13 toxin.</title>
        <authorList>
            <person name="Callol A."/>
            <person name="Pajuelo D."/>
            <person name="Ebbesson L."/>
            <person name="Teles M."/>
            <person name="MacKenzie S."/>
            <person name="Amaro C."/>
        </authorList>
    </citation>
    <scope>NUCLEOTIDE SEQUENCE</scope>
</reference>
<evidence type="ECO:0000256" key="1">
    <source>
        <dbReference type="PROSITE-ProRule" id="PRU00047"/>
    </source>
</evidence>
<dbReference type="Gene3D" id="4.10.60.10">
    <property type="entry name" value="Zinc finger, CCHC-type"/>
    <property type="match status" value="1"/>
</dbReference>
<dbReference type="InterPro" id="IPR036875">
    <property type="entry name" value="Znf_CCHC_sf"/>
</dbReference>
<accession>A0A0E9WUD2</accession>
<keyword evidence="1" id="KW-0863">Zinc-finger</keyword>
<dbReference type="SUPFAM" id="SSF57756">
    <property type="entry name" value="Retrovirus zinc finger-like domains"/>
    <property type="match status" value="1"/>
</dbReference>
<dbReference type="GO" id="GO:0003676">
    <property type="term" value="F:nucleic acid binding"/>
    <property type="evidence" value="ECO:0007669"/>
    <property type="project" value="InterPro"/>
</dbReference>
<reference evidence="4" key="1">
    <citation type="submission" date="2014-11" db="EMBL/GenBank/DDBJ databases">
        <authorList>
            <person name="Amaro Gonzalez C."/>
        </authorList>
    </citation>
    <scope>NUCLEOTIDE SEQUENCE</scope>
</reference>
<dbReference type="EMBL" id="GBXM01014731">
    <property type="protein sequence ID" value="JAH93846.1"/>
    <property type="molecule type" value="Transcribed_RNA"/>
</dbReference>
<sequence>MTQLYNSKNNRLVNKKRYPVAAVGRRPHNNSSHRSVSWRNEGYVPDDIKQQRGERPLPYNLDGKFVCYACGKEGHIAKECKSFHSKGPDHSSLSQTLSSIQSAITKLSAENVDLQAAISKMKSNTTSRSA</sequence>
<organism evidence="4">
    <name type="scientific">Anguilla anguilla</name>
    <name type="common">European freshwater eel</name>
    <name type="synonym">Muraena anguilla</name>
    <dbReference type="NCBI Taxonomy" id="7936"/>
    <lineage>
        <taxon>Eukaryota</taxon>
        <taxon>Metazoa</taxon>
        <taxon>Chordata</taxon>
        <taxon>Craniata</taxon>
        <taxon>Vertebrata</taxon>
        <taxon>Euteleostomi</taxon>
        <taxon>Actinopterygii</taxon>
        <taxon>Neopterygii</taxon>
        <taxon>Teleostei</taxon>
        <taxon>Anguilliformes</taxon>
        <taxon>Anguillidae</taxon>
        <taxon>Anguilla</taxon>
    </lineage>
</organism>